<dbReference type="RefSeq" id="XP_014484868.1">
    <property type="nucleotide sequence ID" value="XM_014629382.1"/>
</dbReference>
<evidence type="ECO:0000313" key="5">
    <source>
        <dbReference type="RefSeq" id="XP_014484869.1"/>
    </source>
</evidence>
<organism evidence="2 3">
    <name type="scientific">Dinoponera quadriceps</name>
    <name type="common">South American ant</name>
    <dbReference type="NCBI Taxonomy" id="609295"/>
    <lineage>
        <taxon>Eukaryota</taxon>
        <taxon>Metazoa</taxon>
        <taxon>Ecdysozoa</taxon>
        <taxon>Arthropoda</taxon>
        <taxon>Hexapoda</taxon>
        <taxon>Insecta</taxon>
        <taxon>Pterygota</taxon>
        <taxon>Neoptera</taxon>
        <taxon>Endopterygota</taxon>
        <taxon>Hymenoptera</taxon>
        <taxon>Apocrita</taxon>
        <taxon>Aculeata</taxon>
        <taxon>Formicoidea</taxon>
        <taxon>Formicidae</taxon>
        <taxon>Ponerinae</taxon>
        <taxon>Ponerini</taxon>
        <taxon>Dinoponera</taxon>
    </lineage>
</organism>
<evidence type="ECO:0000313" key="4">
    <source>
        <dbReference type="RefSeq" id="XP_014484868.1"/>
    </source>
</evidence>
<dbReference type="GeneID" id="106749693"/>
<reference evidence="3 4" key="1">
    <citation type="submission" date="2025-04" db="UniProtKB">
        <authorList>
            <consortium name="RefSeq"/>
        </authorList>
    </citation>
    <scope>IDENTIFICATION</scope>
</reference>
<gene>
    <name evidence="3 4 5 6" type="primary">LOC106749693</name>
</gene>
<protein>
    <submittedName>
        <fullName evidence="3 4">Uncharacterized protein LOC106749693</fullName>
    </submittedName>
</protein>
<dbReference type="RefSeq" id="XP_014484871.1">
    <property type="nucleotide sequence ID" value="XM_014629385.1"/>
</dbReference>
<feature type="region of interest" description="Disordered" evidence="1">
    <location>
        <begin position="44"/>
        <end position="82"/>
    </location>
</feature>
<dbReference type="KEGG" id="dqu:106749693"/>
<keyword evidence="2" id="KW-1185">Reference proteome</keyword>
<evidence type="ECO:0000313" key="2">
    <source>
        <dbReference type="Proteomes" id="UP000515204"/>
    </source>
</evidence>
<proteinExistence type="predicted"/>
<evidence type="ECO:0000256" key="1">
    <source>
        <dbReference type="SAM" id="MobiDB-lite"/>
    </source>
</evidence>
<dbReference type="AlphaFoldDB" id="A0A6P3Y3Q5"/>
<accession>A0A6P3Y3Q5</accession>
<dbReference type="RefSeq" id="XP_014484867.1">
    <property type="nucleotide sequence ID" value="XM_014629381.1"/>
</dbReference>
<feature type="region of interest" description="Disordered" evidence="1">
    <location>
        <begin position="176"/>
        <end position="198"/>
    </location>
</feature>
<evidence type="ECO:0000313" key="6">
    <source>
        <dbReference type="RefSeq" id="XP_014484871.1"/>
    </source>
</evidence>
<feature type="compositionally biased region" description="Basic and acidic residues" evidence="1">
    <location>
        <begin position="186"/>
        <end position="198"/>
    </location>
</feature>
<dbReference type="Proteomes" id="UP000515204">
    <property type="component" value="Unplaced"/>
</dbReference>
<evidence type="ECO:0000313" key="3">
    <source>
        <dbReference type="RefSeq" id="XP_014484867.1"/>
    </source>
</evidence>
<name>A0A6P3Y3Q5_DINQU</name>
<dbReference type="RefSeq" id="XP_014484869.1">
    <property type="nucleotide sequence ID" value="XM_014629383.1"/>
</dbReference>
<sequence length="218" mass="26194">MKYSDEEFREFVRGLTALDERIKKKRILRDKKLREIVKNIQEEMREVERLPLEPPAKKKSKNYKQSAEKKRRKNKENEMKVTIDKRDDNTSKEVRKRIDVYTSSEEEEIEVAVTDEHLRREHAVRNEDYKIIRKTMVRIGKIHTATTKTTVAVTTKPQKDIYEEEMTENIKTPISLADELSQQRNKRNESRWKKQSETRKRAKIVVGRKWKLNDFFGM</sequence>